<dbReference type="Gene3D" id="3.90.550.10">
    <property type="entry name" value="Spore Coat Polysaccharide Biosynthesis Protein SpsA, Chain A"/>
    <property type="match status" value="1"/>
</dbReference>
<dbReference type="CDD" id="cd02511">
    <property type="entry name" value="Beta4Glucosyltransferase"/>
    <property type="match status" value="1"/>
</dbReference>
<dbReference type="InterPro" id="IPR029044">
    <property type="entry name" value="Nucleotide-diphossugar_trans"/>
</dbReference>
<dbReference type="GO" id="GO:0016740">
    <property type="term" value="F:transferase activity"/>
    <property type="evidence" value="ECO:0007669"/>
    <property type="project" value="UniProtKB-KW"/>
</dbReference>
<dbReference type="AlphaFoldDB" id="A0A832A6C4"/>
<keyword evidence="2 4" id="KW-0802">TPR repeat</keyword>
<dbReference type="Pfam" id="PF07719">
    <property type="entry name" value="TPR_2"/>
    <property type="match status" value="1"/>
</dbReference>
<dbReference type="InterPro" id="IPR019734">
    <property type="entry name" value="TPR_rpt"/>
</dbReference>
<keyword evidence="1" id="KW-0677">Repeat</keyword>
<name>A0A832A6C4_9BACT</name>
<feature type="domain" description="Glycosyltransferase 2-like" evidence="5">
    <location>
        <begin position="16"/>
        <end position="99"/>
    </location>
</feature>
<gene>
    <name evidence="6" type="ORF">ENS06_16085</name>
</gene>
<evidence type="ECO:0000256" key="4">
    <source>
        <dbReference type="PROSITE-ProRule" id="PRU00339"/>
    </source>
</evidence>
<dbReference type="InterPro" id="IPR013105">
    <property type="entry name" value="TPR_2"/>
</dbReference>
<dbReference type="InterPro" id="IPR011990">
    <property type="entry name" value="TPR-like_helical_dom_sf"/>
</dbReference>
<reference evidence="6" key="1">
    <citation type="journal article" date="2020" name="mSystems">
        <title>Genome- and Community-Level Interaction Insights into Carbon Utilization and Element Cycling Functions of Hydrothermarchaeota in Hydrothermal Sediment.</title>
        <authorList>
            <person name="Zhou Z."/>
            <person name="Liu Y."/>
            <person name="Xu W."/>
            <person name="Pan J."/>
            <person name="Luo Z.H."/>
            <person name="Li M."/>
        </authorList>
    </citation>
    <scope>NUCLEOTIDE SEQUENCE [LARGE SCALE GENOMIC DNA]</scope>
    <source>
        <strain evidence="6">SpSt-456</strain>
    </source>
</reference>
<evidence type="ECO:0000256" key="1">
    <source>
        <dbReference type="ARBA" id="ARBA00022737"/>
    </source>
</evidence>
<dbReference type="SMART" id="SM00028">
    <property type="entry name" value="TPR"/>
    <property type="match status" value="3"/>
</dbReference>
<comment type="similarity">
    <text evidence="3">Belongs to the glycosyltransferase 2 family. WaaE/KdtX subfamily.</text>
</comment>
<dbReference type="PROSITE" id="PS50005">
    <property type="entry name" value="TPR"/>
    <property type="match status" value="1"/>
</dbReference>
<proteinExistence type="inferred from homology"/>
<dbReference type="PANTHER" id="PTHR43630:SF2">
    <property type="entry name" value="GLYCOSYLTRANSFERASE"/>
    <property type="match status" value="1"/>
</dbReference>
<dbReference type="Pfam" id="PF00535">
    <property type="entry name" value="Glycos_transf_2"/>
    <property type="match status" value="1"/>
</dbReference>
<dbReference type="GO" id="GO:0042802">
    <property type="term" value="F:identical protein binding"/>
    <property type="evidence" value="ECO:0007669"/>
    <property type="project" value="InterPro"/>
</dbReference>
<protein>
    <submittedName>
        <fullName evidence="6">Glycosyltransferase</fullName>
    </submittedName>
</protein>
<feature type="repeat" description="TPR" evidence="4">
    <location>
        <begin position="403"/>
        <end position="436"/>
    </location>
</feature>
<sequence>MRCGAVEMNFQGASLSVCMIVKNEAANIGDVLESVRPFADEIVVVDTGSTDETVHLAKRYTPHVYTYPWHDDFAAARNFSLDKAHGAYCLWLDADDRVDSFNAAKINTLKRHFDGRKAFAFELQDFRNGTFFRSLMQVRCLPNRKDVRFRGRVHEHIDWESVEETLSLVDVDIVISHHGYDNPAFLGKKIARNIRLLEMERRAGREDPTLHYYLAAAYSHLGDTTRAGEQMSRVIDLLERKQFNAEPHEAASLKTFWLDAHLFLAKEMIAAKRQPEARRLILKLKCVEDPDPFTVFQLAELHQGLGEHREALKLLERVHLEKQKPTVLPTPRLTRKDLVSLSALSLFALGRRDEAVRLIESLPDAGSRKDVWEAVGLLAGDQGQERLAWEAFARALRLGELTAEAWNQWGVVWKSSGDEKKAEVCWRKALALNPDLESAGIHLANLLWQRGRKAEAHGMFKGLVDNGCQKVPVLLAFALLAAERGDGHSLSAVKDGLKLWLQQDPFLCMGDRLDQEDVFFEIACVLERQGRSDLARIARRLRGYPKITLAGSLEHKG</sequence>
<evidence type="ECO:0000313" key="6">
    <source>
        <dbReference type="EMBL" id="HFK98831.1"/>
    </source>
</evidence>
<evidence type="ECO:0000256" key="3">
    <source>
        <dbReference type="ARBA" id="ARBA00038494"/>
    </source>
</evidence>
<dbReference type="InterPro" id="IPR001173">
    <property type="entry name" value="Glyco_trans_2-like"/>
</dbReference>
<dbReference type="InterPro" id="IPR011717">
    <property type="entry name" value="TPR-4"/>
</dbReference>
<evidence type="ECO:0000259" key="5">
    <source>
        <dbReference type="Pfam" id="PF00535"/>
    </source>
</evidence>
<comment type="caution">
    <text evidence="6">The sequence shown here is derived from an EMBL/GenBank/DDBJ whole genome shotgun (WGS) entry which is preliminary data.</text>
</comment>
<dbReference type="SUPFAM" id="SSF53448">
    <property type="entry name" value="Nucleotide-diphospho-sugar transferases"/>
    <property type="match status" value="1"/>
</dbReference>
<dbReference type="SUPFAM" id="SSF48452">
    <property type="entry name" value="TPR-like"/>
    <property type="match status" value="1"/>
</dbReference>
<accession>A0A832A6C4</accession>
<dbReference type="Gene3D" id="1.25.40.10">
    <property type="entry name" value="Tetratricopeptide repeat domain"/>
    <property type="match status" value="1"/>
</dbReference>
<dbReference type="EMBL" id="DSTK01000042">
    <property type="protein sequence ID" value="HFK98831.1"/>
    <property type="molecule type" value="Genomic_DNA"/>
</dbReference>
<keyword evidence="6" id="KW-0808">Transferase</keyword>
<organism evidence="6">
    <name type="scientific">Desulfacinum infernum</name>
    <dbReference type="NCBI Taxonomy" id="35837"/>
    <lineage>
        <taxon>Bacteria</taxon>
        <taxon>Pseudomonadati</taxon>
        <taxon>Thermodesulfobacteriota</taxon>
        <taxon>Syntrophobacteria</taxon>
        <taxon>Syntrophobacterales</taxon>
        <taxon>Syntrophobacteraceae</taxon>
        <taxon>Desulfacinum</taxon>
    </lineage>
</organism>
<dbReference type="Pfam" id="PF07721">
    <property type="entry name" value="TPR_4"/>
    <property type="match status" value="3"/>
</dbReference>
<dbReference type="PANTHER" id="PTHR43630">
    <property type="entry name" value="POLY-BETA-1,6-N-ACETYL-D-GLUCOSAMINE SYNTHASE"/>
    <property type="match status" value="1"/>
</dbReference>
<evidence type="ECO:0000256" key="2">
    <source>
        <dbReference type="ARBA" id="ARBA00022803"/>
    </source>
</evidence>